<sequence>MSHPSYKKHPSCSPLSYYALSVGLSVLVAGILFYGMRRWSKGVALMPIDAVLMYLLPIACGVGVYLLMRSSWHRRADSRYVRVPKAYYKNSAQLPKATLQEPQAYDIIAYNAYSEALWMSIAGIGLIGFSIFVFREGYILLPLFLLCFGLWVMVSGIKDFVNRKPQLKLSQTGIWTPQLGYRSREEIKALSIITKRRYKSPEWILEIYLHRPRATQALLPDDTLSLSSLTPCDAVIQYIQRYYLRDE</sequence>
<evidence type="ECO:0008006" key="4">
    <source>
        <dbReference type="Google" id="ProtNLM"/>
    </source>
</evidence>
<name>A0ABU7RJM0_9BACT</name>
<dbReference type="Proteomes" id="UP001357452">
    <property type="component" value="Unassembled WGS sequence"/>
</dbReference>
<dbReference type="EMBL" id="JAZGLY010000008">
    <property type="protein sequence ID" value="MEE6188146.1"/>
    <property type="molecule type" value="Genomic_DNA"/>
</dbReference>
<evidence type="ECO:0000256" key="1">
    <source>
        <dbReference type="SAM" id="Phobius"/>
    </source>
</evidence>
<keyword evidence="1" id="KW-1133">Transmembrane helix</keyword>
<proteinExistence type="predicted"/>
<evidence type="ECO:0000313" key="3">
    <source>
        <dbReference type="Proteomes" id="UP001357452"/>
    </source>
</evidence>
<reference evidence="2 3" key="1">
    <citation type="submission" date="2024-01" db="EMBL/GenBank/DDBJ databases">
        <title>Niabella digestum sp. nov., isolated from waste digestion system.</title>
        <authorList>
            <person name="Zhang L."/>
        </authorList>
    </citation>
    <scope>NUCLEOTIDE SEQUENCE [LARGE SCALE GENOMIC DNA]</scope>
    <source>
        <strain evidence="2 3">A18</strain>
    </source>
</reference>
<feature type="transmembrane region" description="Helical" evidence="1">
    <location>
        <begin position="116"/>
        <end position="134"/>
    </location>
</feature>
<feature type="transmembrane region" description="Helical" evidence="1">
    <location>
        <begin position="140"/>
        <end position="161"/>
    </location>
</feature>
<keyword evidence="1" id="KW-0472">Membrane</keyword>
<organism evidence="2 3">
    <name type="scientific">Niabella digestorum</name>
    <dbReference type="NCBI Taxonomy" id="3117701"/>
    <lineage>
        <taxon>Bacteria</taxon>
        <taxon>Pseudomonadati</taxon>
        <taxon>Bacteroidota</taxon>
        <taxon>Chitinophagia</taxon>
        <taxon>Chitinophagales</taxon>
        <taxon>Chitinophagaceae</taxon>
        <taxon>Niabella</taxon>
    </lineage>
</organism>
<gene>
    <name evidence="2" type="ORF">V2H41_12770</name>
</gene>
<keyword evidence="3" id="KW-1185">Reference proteome</keyword>
<protein>
    <recommendedName>
        <fullName evidence="4">PH domain-containing protein</fullName>
    </recommendedName>
</protein>
<keyword evidence="1" id="KW-0812">Transmembrane</keyword>
<feature type="transmembrane region" description="Helical" evidence="1">
    <location>
        <begin position="15"/>
        <end position="36"/>
    </location>
</feature>
<dbReference type="RefSeq" id="WP_330975548.1">
    <property type="nucleotide sequence ID" value="NZ_JAZGLY010000008.1"/>
</dbReference>
<evidence type="ECO:0000313" key="2">
    <source>
        <dbReference type="EMBL" id="MEE6188146.1"/>
    </source>
</evidence>
<accession>A0ABU7RJM0</accession>
<feature type="transmembrane region" description="Helical" evidence="1">
    <location>
        <begin position="48"/>
        <end position="68"/>
    </location>
</feature>
<comment type="caution">
    <text evidence="2">The sequence shown here is derived from an EMBL/GenBank/DDBJ whole genome shotgun (WGS) entry which is preliminary data.</text>
</comment>